<reference evidence="2 3" key="1">
    <citation type="submission" date="2012-05" db="EMBL/GenBank/DDBJ databases">
        <title>Recombination and specialization in a pathogen metapopulation.</title>
        <authorList>
            <person name="Gardiner A."/>
            <person name="Kemen E."/>
            <person name="Schultz-Larsen T."/>
            <person name="MacLean D."/>
            <person name="Van Oosterhout C."/>
            <person name="Jones J.D.G."/>
        </authorList>
    </citation>
    <scope>NUCLEOTIDE SEQUENCE [LARGE SCALE GENOMIC DNA]</scope>
    <source>
        <strain evidence="2 3">Ac Nc2</strain>
    </source>
</reference>
<accession>A0A024GKW2</accession>
<proteinExistence type="predicted"/>
<organism evidence="2 3">
    <name type="scientific">Albugo candida</name>
    <dbReference type="NCBI Taxonomy" id="65357"/>
    <lineage>
        <taxon>Eukaryota</taxon>
        <taxon>Sar</taxon>
        <taxon>Stramenopiles</taxon>
        <taxon>Oomycota</taxon>
        <taxon>Peronosporomycetes</taxon>
        <taxon>Albuginales</taxon>
        <taxon>Albuginaceae</taxon>
        <taxon>Albugo</taxon>
    </lineage>
</organism>
<protein>
    <submittedName>
        <fullName evidence="2">Uncharacterized protein</fullName>
    </submittedName>
</protein>
<dbReference type="AlphaFoldDB" id="A0A024GKW2"/>
<keyword evidence="1" id="KW-0732">Signal</keyword>
<comment type="caution">
    <text evidence="2">The sequence shown here is derived from an EMBL/GenBank/DDBJ whole genome shotgun (WGS) entry which is preliminary data.</text>
</comment>
<dbReference type="InParanoid" id="A0A024GKW2"/>
<dbReference type="Proteomes" id="UP000053237">
    <property type="component" value="Unassembled WGS sequence"/>
</dbReference>
<name>A0A024GKW2_9STRA</name>
<gene>
    <name evidence="2" type="ORF">BN9_083710</name>
</gene>
<feature type="signal peptide" evidence="1">
    <location>
        <begin position="1"/>
        <end position="19"/>
    </location>
</feature>
<dbReference type="EMBL" id="CAIX01000167">
    <property type="protein sequence ID" value="CCI47364.1"/>
    <property type="molecule type" value="Genomic_DNA"/>
</dbReference>
<evidence type="ECO:0000256" key="1">
    <source>
        <dbReference type="SAM" id="SignalP"/>
    </source>
</evidence>
<keyword evidence="3" id="KW-1185">Reference proteome</keyword>
<sequence>MQCARFLVFFWSISEQAEANHVPTLTGSFRVATGNRDLSSCHECLAVSVGVKELCLLESNSRSRLYWVEGHLDILRAFIAHCSTEKLCRVPDHISKTYTLADSIRSGEQSFIHVRIQMQLEDKVSFLAKSIHSAVMTSEAVMWRAQSNQEKHSFMHKKTFRIPFFDEEDSTIIDQASVVLDTFEVVSESNAQNRQFGPTSIQCMVIPGASQSYVCRECLAMHSVSLAIETYSLFYISKGSSAELCILPTYHRASDIIKNCRGTFCDTLFSWDPSDCDRIAEILQVQRRQLHKFVVPNDEPMHLDHVRDILRYIASKRMARSQGRKLFPPHVFSSTKHMGIQKEQELRCIKITASLNFLWGCIGCVAKNLGGARVVIILSTKMAMILTDPIEHIGSGHFINAEMHSRPTITHQATSEQSACYVFFHNPSYKKACYTCMTQAFAAKARNIHTTTKYSMLVDTVQLSAEENNALFDKLQPCHKLVMCTRMQMVPYKFCSEHQTYVSTAKAQSIDRTAFNEFNRSYIPVGVWPPQTYRVTLIPHTLEIEHDKQISPYFSKIALVQFKYETSKQFHCLQCLIEHTEIFLIYSDESASGGYVWMRQMVSGLLKSCVGEKCLSLAYDEQHSQIIRPAGLRQFTKEDLPLRPSKD</sequence>
<evidence type="ECO:0000313" key="3">
    <source>
        <dbReference type="Proteomes" id="UP000053237"/>
    </source>
</evidence>
<feature type="chain" id="PRO_5001532530" evidence="1">
    <location>
        <begin position="20"/>
        <end position="647"/>
    </location>
</feature>
<evidence type="ECO:0000313" key="2">
    <source>
        <dbReference type="EMBL" id="CCI47364.1"/>
    </source>
</evidence>